<gene>
    <name evidence="10" type="ORF">PUN28_005123</name>
</gene>
<dbReference type="GO" id="GO:0008017">
    <property type="term" value="F:microtubule binding"/>
    <property type="evidence" value="ECO:0007669"/>
    <property type="project" value="TreeGrafter"/>
</dbReference>
<evidence type="ECO:0000256" key="4">
    <source>
        <dbReference type="ARBA" id="ARBA00022737"/>
    </source>
</evidence>
<dbReference type="Gene3D" id="1.25.40.10">
    <property type="entry name" value="Tetratricopeptide repeat domain"/>
    <property type="match status" value="1"/>
</dbReference>
<dbReference type="AlphaFoldDB" id="A0AAW2GEA1"/>
<protein>
    <recommendedName>
        <fullName evidence="7">Regulator of microtubule dynamics protein 1</fullName>
    </recommendedName>
    <alternativeName>
        <fullName evidence="8">Protein FAM82B</fullName>
    </alternativeName>
</protein>
<evidence type="ECO:0000256" key="8">
    <source>
        <dbReference type="ARBA" id="ARBA00041958"/>
    </source>
</evidence>
<accession>A0AAW2GEA1</accession>
<evidence type="ECO:0000256" key="9">
    <source>
        <dbReference type="SAM" id="MobiDB-lite"/>
    </source>
</evidence>
<evidence type="ECO:0000256" key="1">
    <source>
        <dbReference type="ARBA" id="ARBA00004245"/>
    </source>
</evidence>
<dbReference type="Proteomes" id="UP001430953">
    <property type="component" value="Unassembled WGS sequence"/>
</dbReference>
<name>A0AAW2GEA1_9HYME</name>
<evidence type="ECO:0000256" key="6">
    <source>
        <dbReference type="ARBA" id="ARBA00023212"/>
    </source>
</evidence>
<dbReference type="EMBL" id="JADYXP020000004">
    <property type="protein sequence ID" value="KAL0126531.1"/>
    <property type="molecule type" value="Genomic_DNA"/>
</dbReference>
<dbReference type="GO" id="GO:0097431">
    <property type="term" value="C:mitotic spindle pole"/>
    <property type="evidence" value="ECO:0007669"/>
    <property type="project" value="TreeGrafter"/>
</dbReference>
<organism evidence="10 11">
    <name type="scientific">Cardiocondyla obscurior</name>
    <dbReference type="NCBI Taxonomy" id="286306"/>
    <lineage>
        <taxon>Eukaryota</taxon>
        <taxon>Metazoa</taxon>
        <taxon>Ecdysozoa</taxon>
        <taxon>Arthropoda</taxon>
        <taxon>Hexapoda</taxon>
        <taxon>Insecta</taxon>
        <taxon>Pterygota</taxon>
        <taxon>Neoptera</taxon>
        <taxon>Endopterygota</taxon>
        <taxon>Hymenoptera</taxon>
        <taxon>Apocrita</taxon>
        <taxon>Aculeata</taxon>
        <taxon>Formicoidea</taxon>
        <taxon>Formicidae</taxon>
        <taxon>Myrmicinae</taxon>
        <taxon>Cardiocondyla</taxon>
    </lineage>
</organism>
<dbReference type="PANTHER" id="PTHR16056:SF16">
    <property type="entry name" value="REGULATOR OF MICROTUBULE DYNAMICS PROTEIN 1"/>
    <property type="match status" value="1"/>
</dbReference>
<feature type="region of interest" description="Disordered" evidence="9">
    <location>
        <begin position="305"/>
        <end position="324"/>
    </location>
</feature>
<reference evidence="10 11" key="1">
    <citation type="submission" date="2023-03" db="EMBL/GenBank/DDBJ databases">
        <title>High recombination rates correlate with genetic variation in Cardiocondyla obscurior ants.</title>
        <authorList>
            <person name="Errbii M."/>
        </authorList>
    </citation>
    <scope>NUCLEOTIDE SEQUENCE [LARGE SCALE GENOMIC DNA]</scope>
    <source>
        <strain evidence="10">Alpha-2009</strain>
        <tissue evidence="10">Whole body</tissue>
    </source>
</reference>
<proteinExistence type="predicted"/>
<evidence type="ECO:0000256" key="7">
    <source>
        <dbReference type="ARBA" id="ARBA00039966"/>
    </source>
</evidence>
<comment type="subunit">
    <text evidence="2">Interacts with microtubules.</text>
</comment>
<evidence type="ECO:0000256" key="2">
    <source>
        <dbReference type="ARBA" id="ARBA00011375"/>
    </source>
</evidence>
<dbReference type="Pfam" id="PF21033">
    <property type="entry name" value="RMD1-3"/>
    <property type="match status" value="1"/>
</dbReference>
<dbReference type="GO" id="GO:0005739">
    <property type="term" value="C:mitochondrion"/>
    <property type="evidence" value="ECO:0007669"/>
    <property type="project" value="TreeGrafter"/>
</dbReference>
<dbReference type="SUPFAM" id="SSF48452">
    <property type="entry name" value="TPR-like"/>
    <property type="match status" value="1"/>
</dbReference>
<dbReference type="InterPro" id="IPR011990">
    <property type="entry name" value="TPR-like_helical_dom_sf"/>
</dbReference>
<comment type="subcellular location">
    <subcellularLocation>
        <location evidence="1">Cytoplasm</location>
        <location evidence="1">Cytoskeleton</location>
    </subcellularLocation>
</comment>
<dbReference type="GO" id="GO:0005876">
    <property type="term" value="C:spindle microtubule"/>
    <property type="evidence" value="ECO:0007669"/>
    <property type="project" value="TreeGrafter"/>
</dbReference>
<dbReference type="PANTHER" id="PTHR16056">
    <property type="entry name" value="REGULATOR OF MICROTUBULE DYNAMICS PROTEIN"/>
    <property type="match status" value="1"/>
</dbReference>
<evidence type="ECO:0000256" key="3">
    <source>
        <dbReference type="ARBA" id="ARBA00022490"/>
    </source>
</evidence>
<keyword evidence="6" id="KW-0206">Cytoskeleton</keyword>
<comment type="caution">
    <text evidence="10">The sequence shown here is derived from an EMBL/GenBank/DDBJ whole genome shotgun (WGS) entry which is preliminary data.</text>
</comment>
<keyword evidence="5" id="KW-0802">TPR repeat</keyword>
<evidence type="ECO:0000313" key="11">
    <source>
        <dbReference type="Proteomes" id="UP001430953"/>
    </source>
</evidence>
<keyword evidence="11" id="KW-1185">Reference proteome</keyword>
<keyword evidence="3" id="KW-0963">Cytoplasm</keyword>
<sequence>MLLQKLYRFINSSRVLQSAVLQKNVYPICQKKNNVHPMRKLIISPFTIMGLWVVKNNQDNTEITTSELLVKADTLFDGGNYKDTYELLLQYKDNKEVEILWRISRAIYKMTEMISTDIDTRKLTFEGYDLLRTALDIQEDHYAVHKYMSLFLANKSALEGVKAQMKEAYNVKKHIQRALELKPDDPMLFHILGCWCYEVSNLPWYKRKIAAIIFGEPPTSSFEEALMYYENAEKASPNFYSCNLLKLGKIYLKLNRKEDAKKYLNKVAEFPAKDDEDRKAKQEAQKILSSTPAVPYRLRIVGASQSEAVEPQSGEKAYSKCGGE</sequence>
<keyword evidence="4" id="KW-0677">Repeat</keyword>
<evidence type="ECO:0000256" key="5">
    <source>
        <dbReference type="ARBA" id="ARBA00022803"/>
    </source>
</evidence>
<dbReference type="InterPro" id="IPR049039">
    <property type="entry name" value="RMD1-3_a_helical_rpt"/>
</dbReference>
<evidence type="ECO:0000313" key="10">
    <source>
        <dbReference type="EMBL" id="KAL0126531.1"/>
    </source>
</evidence>